<dbReference type="Gene3D" id="3.80.10.10">
    <property type="entry name" value="Ribonuclease Inhibitor"/>
    <property type="match status" value="1"/>
</dbReference>
<evidence type="ECO:0008006" key="3">
    <source>
        <dbReference type="Google" id="ProtNLM"/>
    </source>
</evidence>
<dbReference type="OrthoDB" id="3543113at2759"/>
<protein>
    <recommendedName>
        <fullName evidence="3">F-box domain-containing protein</fullName>
    </recommendedName>
</protein>
<dbReference type="SUPFAM" id="SSF52047">
    <property type="entry name" value="RNI-like"/>
    <property type="match status" value="1"/>
</dbReference>
<accession>A0A1B7MRR3</accession>
<dbReference type="InParanoid" id="A0A1B7MRR3"/>
<organism evidence="1 2">
    <name type="scientific">Rhizopogon vinicolor AM-OR11-026</name>
    <dbReference type="NCBI Taxonomy" id="1314800"/>
    <lineage>
        <taxon>Eukaryota</taxon>
        <taxon>Fungi</taxon>
        <taxon>Dikarya</taxon>
        <taxon>Basidiomycota</taxon>
        <taxon>Agaricomycotina</taxon>
        <taxon>Agaricomycetes</taxon>
        <taxon>Agaricomycetidae</taxon>
        <taxon>Boletales</taxon>
        <taxon>Suillineae</taxon>
        <taxon>Rhizopogonaceae</taxon>
        <taxon>Rhizopogon</taxon>
    </lineage>
</organism>
<evidence type="ECO:0000313" key="1">
    <source>
        <dbReference type="EMBL" id="OAX35294.1"/>
    </source>
</evidence>
<gene>
    <name evidence="1" type="ORF">K503DRAFT_868367</name>
</gene>
<dbReference type="Proteomes" id="UP000092154">
    <property type="component" value="Unassembled WGS sequence"/>
</dbReference>
<name>A0A1B7MRR3_9AGAM</name>
<dbReference type="EMBL" id="KV448513">
    <property type="protein sequence ID" value="OAX35294.1"/>
    <property type="molecule type" value="Genomic_DNA"/>
</dbReference>
<dbReference type="AlphaFoldDB" id="A0A1B7MRR3"/>
<evidence type="ECO:0000313" key="2">
    <source>
        <dbReference type="Proteomes" id="UP000092154"/>
    </source>
</evidence>
<keyword evidence="2" id="KW-1185">Reference proteome</keyword>
<reference evidence="1 2" key="1">
    <citation type="submission" date="2016-06" db="EMBL/GenBank/DDBJ databases">
        <title>Comparative genomics of the ectomycorrhizal sister species Rhizopogon vinicolor and Rhizopogon vesiculosus (Basidiomycota: Boletales) reveals a divergence of the mating type B locus.</title>
        <authorList>
            <consortium name="DOE Joint Genome Institute"/>
            <person name="Mujic A.B."/>
            <person name="Kuo A."/>
            <person name="Tritt A."/>
            <person name="Lipzen A."/>
            <person name="Chen C."/>
            <person name="Johnson J."/>
            <person name="Sharma A."/>
            <person name="Barry K."/>
            <person name="Grigoriev I.V."/>
            <person name="Spatafora J.W."/>
        </authorList>
    </citation>
    <scope>NUCLEOTIDE SEQUENCE [LARGE SCALE GENOMIC DNA]</scope>
    <source>
        <strain evidence="1 2">AM-OR11-026</strain>
    </source>
</reference>
<sequence length="489" mass="55437">MSVSYPQKPYLRYSQLSVNIPTLMIQLQPLQRTCRTFKEPALDVLWKGVNGFKTLLSCLPKGVFTRTSEGKLSLTHPLFTGEWNTLNQYARRIHFPRICCSNLNDISDRVVQALIFAPPLLPNLRSLQWLDNRGFLPLLHTLLIPTTRSMILGQYNYWDPSFVKSALLASLGARCPSIQKLRADVEGGSDAMSEVICGWRNLIYLNTGVLDTRALAHLASLSSLKSLHFISYDYVDDTPRNVHFLGCRSAVLSMDDSDSQLPYDPDIPDLIVSLSECFPAALEKLSIQVQVDPDDLRHHHFSFVFDVIAPLLSFSCLRKLDLDWLCTTDIDDDALKSMAQSWPQLEIFRFGAATALLDSPSATFTGFIHLIRYCRHLHEIMMYFRACPIDINSEPFSKTIPNENITYIEVGDSPIVDSIAVACQIHSLLPSLSHVDYGYWVWMWALEQPSIIALEDEWNRVNQYLRVLTKGAEIREKMGELSQECSLTA</sequence>
<dbReference type="InterPro" id="IPR032675">
    <property type="entry name" value="LRR_dom_sf"/>
</dbReference>
<proteinExistence type="predicted"/>